<sequence length="141" mass="15226">MAGGHLSTRRHAAAHRRPGDDLLWRDLGDLARDRDRDGRPVTVVRLDANAALAGFHILYVKSPSATRVAELVANVPEGVLTVADSEGGVHPRGSVLSFFPEEDRVRFGVSLQAAARQKLRLNPRLIAAARRRPVATAVALA</sequence>
<name>A0ABX6NZT1_9BURK</name>
<evidence type="ECO:0000313" key="2">
    <source>
        <dbReference type="Proteomes" id="UP000500826"/>
    </source>
</evidence>
<organism evidence="1 2">
    <name type="scientific">Ramlibacter terrae</name>
    <dbReference type="NCBI Taxonomy" id="2732511"/>
    <lineage>
        <taxon>Bacteria</taxon>
        <taxon>Pseudomonadati</taxon>
        <taxon>Pseudomonadota</taxon>
        <taxon>Betaproteobacteria</taxon>
        <taxon>Burkholderiales</taxon>
        <taxon>Comamonadaceae</taxon>
        <taxon>Ramlibacter</taxon>
    </lineage>
</organism>
<reference evidence="1 2" key="1">
    <citation type="submission" date="2020-05" db="EMBL/GenBank/DDBJ databases">
        <title>Ramlibacter rhizophilus sp. nov., isolated from rhizosphere soil of national flower Mugunghwa from South Korea.</title>
        <authorList>
            <person name="Zheng-Fei Y."/>
            <person name="Huan T."/>
        </authorList>
    </citation>
    <scope>NUCLEOTIDE SEQUENCE [LARGE SCALE GENOMIC DNA]</scope>
    <source>
        <strain evidence="1 2">H242</strain>
    </source>
</reference>
<proteinExistence type="predicted"/>
<evidence type="ECO:0000313" key="1">
    <source>
        <dbReference type="EMBL" id="QJW83304.1"/>
    </source>
</evidence>
<dbReference type="Proteomes" id="UP000500826">
    <property type="component" value="Chromosome"/>
</dbReference>
<reference evidence="1 2" key="2">
    <citation type="submission" date="2020-05" db="EMBL/GenBank/DDBJ databases">
        <authorList>
            <person name="Khan S.A."/>
            <person name="Jeon C.O."/>
            <person name="Chun B.H."/>
        </authorList>
    </citation>
    <scope>NUCLEOTIDE SEQUENCE [LARGE SCALE GENOMIC DNA]</scope>
    <source>
        <strain evidence="1 2">H242</strain>
    </source>
</reference>
<dbReference type="InterPro" id="IPR025293">
    <property type="entry name" value="YfiR/HmsC-like"/>
</dbReference>
<keyword evidence="2" id="KW-1185">Reference proteome</keyword>
<gene>
    <name evidence="1" type="ORF">HK414_00820</name>
</gene>
<protein>
    <submittedName>
        <fullName evidence="1">YfiR family protein</fullName>
    </submittedName>
</protein>
<dbReference type="EMBL" id="CP053418">
    <property type="protein sequence ID" value="QJW83304.1"/>
    <property type="molecule type" value="Genomic_DNA"/>
</dbReference>
<accession>A0ABX6NZT1</accession>
<dbReference type="Pfam" id="PF13689">
    <property type="entry name" value="DUF4154"/>
    <property type="match status" value="1"/>
</dbReference>